<feature type="signal peptide" evidence="7">
    <location>
        <begin position="1"/>
        <end position="19"/>
    </location>
</feature>
<proteinExistence type="predicted"/>
<dbReference type="GO" id="GO:0015562">
    <property type="term" value="F:efflux transmembrane transporter activity"/>
    <property type="evidence" value="ECO:0007669"/>
    <property type="project" value="InterPro"/>
</dbReference>
<keyword evidence="5" id="KW-0998">Cell outer membrane</keyword>
<comment type="subcellular location">
    <subcellularLocation>
        <location evidence="1">Cell outer membrane</location>
    </subcellularLocation>
</comment>
<dbReference type="OrthoDB" id="7790365at2"/>
<evidence type="ECO:0000313" key="9">
    <source>
        <dbReference type="Proteomes" id="UP000193862"/>
    </source>
</evidence>
<evidence type="ECO:0000256" key="2">
    <source>
        <dbReference type="ARBA" id="ARBA00022452"/>
    </source>
</evidence>
<reference evidence="8 9" key="1">
    <citation type="submission" date="2017-03" db="EMBL/GenBank/DDBJ databases">
        <authorList>
            <person name="Afonso C.L."/>
            <person name="Miller P.J."/>
            <person name="Scott M.A."/>
            <person name="Spackman E."/>
            <person name="Goraichik I."/>
            <person name="Dimitrov K.M."/>
            <person name="Suarez D.L."/>
            <person name="Swayne D.E."/>
        </authorList>
    </citation>
    <scope>NUCLEOTIDE SEQUENCE [LARGE SCALE GENOMIC DNA]</scope>
    <source>
        <strain evidence="8 9">CECT 8620</strain>
    </source>
</reference>
<organism evidence="8 9">
    <name type="scientific">Aquimixticola soesokkakensis</name>
    <dbReference type="NCBI Taxonomy" id="1519096"/>
    <lineage>
        <taxon>Bacteria</taxon>
        <taxon>Pseudomonadati</taxon>
        <taxon>Pseudomonadota</taxon>
        <taxon>Alphaproteobacteria</taxon>
        <taxon>Rhodobacterales</taxon>
        <taxon>Paracoccaceae</taxon>
        <taxon>Aquimixticola</taxon>
    </lineage>
</organism>
<evidence type="ECO:0000256" key="5">
    <source>
        <dbReference type="ARBA" id="ARBA00023237"/>
    </source>
</evidence>
<gene>
    <name evidence="8" type="ORF">AQS8620_00469</name>
</gene>
<evidence type="ECO:0000313" key="8">
    <source>
        <dbReference type="EMBL" id="SLN19467.1"/>
    </source>
</evidence>
<feature type="chain" id="PRO_5012667019" evidence="7">
    <location>
        <begin position="20"/>
        <end position="451"/>
    </location>
</feature>
<keyword evidence="3" id="KW-0812">Transmembrane</keyword>
<keyword evidence="6" id="KW-0175">Coiled coil</keyword>
<dbReference type="InterPro" id="IPR051906">
    <property type="entry name" value="TolC-like"/>
</dbReference>
<protein>
    <submittedName>
        <fullName evidence="8">Outer membrane efflux protein</fullName>
    </submittedName>
</protein>
<sequence length="451" mass="47335">MAHKRISATLLFAAPVLLSACMGGEGAGLANLRPVAAARAMVSGAPSAQTVATPAQDTSIFANPTGQKQPSPIVTSLQARNSVLISGSDYQAIVTAVLQSASGATAADLKAARLRAEAREKNWLPTIGPSISLTSLGDLVANIIIEQVIYDNGRRKAEREFARADVEVAAVGLSEAVNDRLAEALTLYISAAKARDKSAMAATGTSRMLEFQRVVTARVDGGVSNPSDLQVVRSKVADMESLTSTQSEASNTALAELSAMTTRRIGLPAAIQPMPLPQADLPALSVLRAQAEAERTRAEADIARASALPTLGASAAVGSSNTAGLSVDGAGLGFGTAASREAAQYSAQAAQARVIDAREDATRLRARLESRLTALARQDGDEAALVQQTRANFRLFFDQFDGGQRSVMDVVNVYEQMIHQELEHLDVQYEIVLTQLELARLTGTLANGSDI</sequence>
<dbReference type="GO" id="GO:0009279">
    <property type="term" value="C:cell outer membrane"/>
    <property type="evidence" value="ECO:0007669"/>
    <property type="project" value="UniProtKB-SubCell"/>
</dbReference>
<keyword evidence="2" id="KW-1134">Transmembrane beta strand</keyword>
<keyword evidence="4" id="KW-0472">Membrane</keyword>
<dbReference type="PANTHER" id="PTHR30026:SF22">
    <property type="entry name" value="OUTER MEMBRANE EFFLUX PROTEIN"/>
    <property type="match status" value="1"/>
</dbReference>
<evidence type="ECO:0000256" key="4">
    <source>
        <dbReference type="ARBA" id="ARBA00023136"/>
    </source>
</evidence>
<dbReference type="PANTHER" id="PTHR30026">
    <property type="entry name" value="OUTER MEMBRANE PROTEIN TOLC"/>
    <property type="match status" value="1"/>
</dbReference>
<feature type="coiled-coil region" evidence="6">
    <location>
        <begin position="347"/>
        <end position="378"/>
    </location>
</feature>
<dbReference type="EMBL" id="FWFS01000001">
    <property type="protein sequence ID" value="SLN19467.1"/>
    <property type="molecule type" value="Genomic_DNA"/>
</dbReference>
<evidence type="ECO:0000256" key="6">
    <source>
        <dbReference type="SAM" id="Coils"/>
    </source>
</evidence>
<keyword evidence="9" id="KW-1185">Reference proteome</keyword>
<keyword evidence="7" id="KW-0732">Signal</keyword>
<dbReference type="SUPFAM" id="SSF56954">
    <property type="entry name" value="Outer membrane efflux proteins (OEP)"/>
    <property type="match status" value="1"/>
</dbReference>
<evidence type="ECO:0000256" key="1">
    <source>
        <dbReference type="ARBA" id="ARBA00004442"/>
    </source>
</evidence>
<dbReference type="Proteomes" id="UP000193862">
    <property type="component" value="Unassembled WGS sequence"/>
</dbReference>
<evidence type="ECO:0000256" key="7">
    <source>
        <dbReference type="SAM" id="SignalP"/>
    </source>
</evidence>
<dbReference type="GO" id="GO:0015288">
    <property type="term" value="F:porin activity"/>
    <property type="evidence" value="ECO:0007669"/>
    <property type="project" value="TreeGrafter"/>
</dbReference>
<dbReference type="RefSeq" id="WP_085835188.1">
    <property type="nucleotide sequence ID" value="NZ_FWFS01000001.1"/>
</dbReference>
<accession>A0A1Y5RLR9</accession>
<dbReference type="GO" id="GO:1990281">
    <property type="term" value="C:efflux pump complex"/>
    <property type="evidence" value="ECO:0007669"/>
    <property type="project" value="TreeGrafter"/>
</dbReference>
<name>A0A1Y5RLR9_9RHOB</name>
<evidence type="ECO:0000256" key="3">
    <source>
        <dbReference type="ARBA" id="ARBA00022692"/>
    </source>
</evidence>
<dbReference type="Gene3D" id="1.20.1600.10">
    <property type="entry name" value="Outer membrane efflux proteins (OEP)"/>
    <property type="match status" value="1"/>
</dbReference>
<dbReference type="PROSITE" id="PS51257">
    <property type="entry name" value="PROKAR_LIPOPROTEIN"/>
    <property type="match status" value="1"/>
</dbReference>
<dbReference type="AlphaFoldDB" id="A0A1Y5RLR9"/>